<evidence type="ECO:0000313" key="1">
    <source>
        <dbReference type="EMBL" id="OGD80135.1"/>
    </source>
</evidence>
<organism evidence="1 2">
    <name type="scientific">Candidatus Collierbacteria bacterium RIFOXYB1_FULL_49_13</name>
    <dbReference type="NCBI Taxonomy" id="1817728"/>
    <lineage>
        <taxon>Bacteria</taxon>
        <taxon>Candidatus Collieribacteriota</taxon>
    </lineage>
</organism>
<dbReference type="AlphaFoldDB" id="A0A1F5FKI2"/>
<accession>A0A1F5FKI2</accession>
<protein>
    <submittedName>
        <fullName evidence="1">Uncharacterized protein</fullName>
    </submittedName>
</protein>
<comment type="caution">
    <text evidence="1">The sequence shown here is derived from an EMBL/GenBank/DDBJ whole genome shotgun (WGS) entry which is preliminary data.</text>
</comment>
<reference evidence="1 2" key="1">
    <citation type="journal article" date="2016" name="Nat. Commun.">
        <title>Thousands of microbial genomes shed light on interconnected biogeochemical processes in an aquifer system.</title>
        <authorList>
            <person name="Anantharaman K."/>
            <person name="Brown C.T."/>
            <person name="Hug L.A."/>
            <person name="Sharon I."/>
            <person name="Castelle C.J."/>
            <person name="Probst A.J."/>
            <person name="Thomas B.C."/>
            <person name="Singh A."/>
            <person name="Wilkins M.J."/>
            <person name="Karaoz U."/>
            <person name="Brodie E.L."/>
            <person name="Williams K.H."/>
            <person name="Hubbard S.S."/>
            <person name="Banfield J.F."/>
        </authorList>
    </citation>
    <scope>NUCLEOTIDE SEQUENCE [LARGE SCALE GENOMIC DNA]</scope>
</reference>
<gene>
    <name evidence="1" type="ORF">A2368_02940</name>
</gene>
<dbReference type="EMBL" id="MFAM01000002">
    <property type="protein sequence ID" value="OGD80135.1"/>
    <property type="molecule type" value="Genomic_DNA"/>
</dbReference>
<dbReference type="Proteomes" id="UP000176682">
    <property type="component" value="Unassembled WGS sequence"/>
</dbReference>
<proteinExistence type="predicted"/>
<evidence type="ECO:0000313" key="2">
    <source>
        <dbReference type="Proteomes" id="UP000176682"/>
    </source>
</evidence>
<name>A0A1F5FKI2_9BACT</name>
<sequence>MSNESTGEARVSFRVIPRIEGKIPIPPATDIKSSPEVKRLAAQVDRVIHGLAEWCEAKSGATRVPGLRIEKPDEDVWEVYRTVGKVRTRVHVDTSTSGGYLVVDKKDFDLLPQPISSIQELLKGPLVFDDPHNKTYDSVRVQWNFGKMRWTHSQGKWDYDDRAVKISPESYEFDPNKVLDFVMRTAFMVTADSDLVSSWVRAGSDVEKVKV</sequence>